<proteinExistence type="predicted"/>
<dbReference type="AlphaFoldDB" id="A0AA39KX06"/>
<gene>
    <name evidence="1" type="ORF">PV328_000987</name>
</gene>
<sequence>MLREDAKALLSHLRRDAATARKVECTNREWEMEASPKWLHSFKAAHYIVSWKIDKFGTSKTIEDRKILEETSETLINNVKSKVILYEPTRKFDPQVKASLFEPDNVYVELSRSGTLTSSINIMLNIVFYI</sequence>
<protein>
    <submittedName>
        <fullName evidence="1">Uncharacterized protein</fullName>
    </submittedName>
</protein>
<organism evidence="1 2">
    <name type="scientific">Microctonus aethiopoides</name>
    <dbReference type="NCBI Taxonomy" id="144406"/>
    <lineage>
        <taxon>Eukaryota</taxon>
        <taxon>Metazoa</taxon>
        <taxon>Ecdysozoa</taxon>
        <taxon>Arthropoda</taxon>
        <taxon>Hexapoda</taxon>
        <taxon>Insecta</taxon>
        <taxon>Pterygota</taxon>
        <taxon>Neoptera</taxon>
        <taxon>Endopterygota</taxon>
        <taxon>Hymenoptera</taxon>
        <taxon>Apocrita</taxon>
        <taxon>Ichneumonoidea</taxon>
        <taxon>Braconidae</taxon>
        <taxon>Euphorinae</taxon>
        <taxon>Microctonus</taxon>
    </lineage>
</organism>
<reference evidence="1" key="2">
    <citation type="submission" date="2023-03" db="EMBL/GenBank/DDBJ databases">
        <authorList>
            <person name="Inwood S.N."/>
            <person name="Skelly J.G."/>
            <person name="Guhlin J."/>
            <person name="Harrop T.W.R."/>
            <person name="Goldson S.G."/>
            <person name="Dearden P.K."/>
        </authorList>
    </citation>
    <scope>NUCLEOTIDE SEQUENCE</scope>
    <source>
        <strain evidence="1">Irish</strain>
        <tissue evidence="1">Whole body</tissue>
    </source>
</reference>
<evidence type="ECO:0000313" key="1">
    <source>
        <dbReference type="EMBL" id="KAK0176889.1"/>
    </source>
</evidence>
<dbReference type="Proteomes" id="UP001168990">
    <property type="component" value="Unassembled WGS sequence"/>
</dbReference>
<reference evidence="1" key="1">
    <citation type="journal article" date="2023" name="bioRxiv">
        <title>Scaffold-level genome assemblies of two parasitoid biocontrol wasps reveal the parthenogenesis mechanism and an associated novel virus.</title>
        <authorList>
            <person name="Inwood S."/>
            <person name="Skelly J."/>
            <person name="Guhlin J."/>
            <person name="Harrop T."/>
            <person name="Goldson S."/>
            <person name="Dearden P."/>
        </authorList>
    </citation>
    <scope>NUCLEOTIDE SEQUENCE</scope>
    <source>
        <strain evidence="1">Irish</strain>
        <tissue evidence="1">Whole body</tissue>
    </source>
</reference>
<dbReference type="EMBL" id="JAQQBS010000001">
    <property type="protein sequence ID" value="KAK0176889.1"/>
    <property type="molecule type" value="Genomic_DNA"/>
</dbReference>
<keyword evidence="2" id="KW-1185">Reference proteome</keyword>
<comment type="caution">
    <text evidence="1">The sequence shown here is derived from an EMBL/GenBank/DDBJ whole genome shotgun (WGS) entry which is preliminary data.</text>
</comment>
<name>A0AA39KX06_9HYME</name>
<evidence type="ECO:0000313" key="2">
    <source>
        <dbReference type="Proteomes" id="UP001168990"/>
    </source>
</evidence>
<accession>A0AA39KX06</accession>